<gene>
    <name evidence="5" type="ORF">ISF6_1319</name>
</gene>
<protein>
    <submittedName>
        <fullName evidence="5">Glycogen debranching enzyme</fullName>
        <ecNumber evidence="5">3.2.1.-</ecNumber>
    </submittedName>
</protein>
<dbReference type="InterPro" id="IPR006047">
    <property type="entry name" value="GH13_cat_dom"/>
</dbReference>
<comment type="caution">
    <text evidence="5">The sequence shown here is derived from an EMBL/GenBank/DDBJ whole genome shotgun (WGS) entry which is preliminary data.</text>
</comment>
<comment type="similarity">
    <text evidence="1">Belongs to the glycosyl hydrolase 13 family.</text>
</comment>
<dbReference type="CDD" id="cd11326">
    <property type="entry name" value="AmyAc_Glg_debranch"/>
    <property type="match status" value="1"/>
</dbReference>
<dbReference type="SUPFAM" id="SSF51011">
    <property type="entry name" value="Glycosyl hydrolase domain"/>
    <property type="match status" value="1"/>
</dbReference>
<dbReference type="InterPro" id="IPR013783">
    <property type="entry name" value="Ig-like_fold"/>
</dbReference>
<keyword evidence="6" id="KW-1185">Reference proteome</keyword>
<dbReference type="InterPro" id="IPR011837">
    <property type="entry name" value="Glycogen_debranch_GlgX"/>
</dbReference>
<evidence type="ECO:0000313" key="5">
    <source>
        <dbReference type="EMBL" id="GAP35546.1"/>
    </source>
</evidence>
<keyword evidence="3 5" id="KW-0326">Glycosidase</keyword>
<dbReference type="EMBL" id="BBYR01000024">
    <property type="protein sequence ID" value="GAP35546.1"/>
    <property type="molecule type" value="Genomic_DNA"/>
</dbReference>
<evidence type="ECO:0000256" key="2">
    <source>
        <dbReference type="ARBA" id="ARBA00022801"/>
    </source>
</evidence>
<evidence type="ECO:0000259" key="4">
    <source>
        <dbReference type="SMART" id="SM00642"/>
    </source>
</evidence>
<keyword evidence="2 5" id="KW-0378">Hydrolase</keyword>
<dbReference type="OrthoDB" id="9800174at2"/>
<dbReference type="GO" id="GO:0005980">
    <property type="term" value="P:glycogen catabolic process"/>
    <property type="evidence" value="ECO:0007669"/>
    <property type="project" value="InterPro"/>
</dbReference>
<dbReference type="InterPro" id="IPR017853">
    <property type="entry name" value="GH"/>
</dbReference>
<dbReference type="Gene3D" id="3.20.20.80">
    <property type="entry name" value="Glycosidases"/>
    <property type="match status" value="1"/>
</dbReference>
<dbReference type="Pfam" id="PF02922">
    <property type="entry name" value="CBM_48"/>
    <property type="match status" value="1"/>
</dbReference>
<name>A0A0K8NYU0_PISS1</name>
<dbReference type="InterPro" id="IPR014756">
    <property type="entry name" value="Ig_E-set"/>
</dbReference>
<evidence type="ECO:0000256" key="3">
    <source>
        <dbReference type="ARBA" id="ARBA00023295"/>
    </source>
</evidence>
<dbReference type="RefSeq" id="WP_054019597.1">
    <property type="nucleotide sequence ID" value="NZ_BBYR01000024.1"/>
</dbReference>
<dbReference type="SUPFAM" id="SSF81296">
    <property type="entry name" value="E set domains"/>
    <property type="match status" value="1"/>
</dbReference>
<organism evidence="5 6">
    <name type="scientific">Piscinibacter sakaiensis</name>
    <name type="common">Ideonella sakaiensis</name>
    <dbReference type="NCBI Taxonomy" id="1547922"/>
    <lineage>
        <taxon>Bacteria</taxon>
        <taxon>Pseudomonadati</taxon>
        <taxon>Pseudomonadota</taxon>
        <taxon>Betaproteobacteria</taxon>
        <taxon>Burkholderiales</taxon>
        <taxon>Sphaerotilaceae</taxon>
        <taxon>Piscinibacter</taxon>
    </lineage>
</organism>
<proteinExistence type="inferred from homology"/>
<dbReference type="STRING" id="1547922.ISF6_1319"/>
<dbReference type="AlphaFoldDB" id="A0A0K8NYU0"/>
<dbReference type="Gene3D" id="2.60.40.1180">
    <property type="entry name" value="Golgi alpha-mannosidase II"/>
    <property type="match status" value="1"/>
</dbReference>
<dbReference type="GO" id="GO:0004135">
    <property type="term" value="F:amylo-alpha-1,6-glucosidase activity"/>
    <property type="evidence" value="ECO:0007669"/>
    <property type="project" value="InterPro"/>
</dbReference>
<dbReference type="InterPro" id="IPR004193">
    <property type="entry name" value="Glyco_hydro_13_N"/>
</dbReference>
<dbReference type="EC" id="3.2.1.-" evidence="5"/>
<dbReference type="PANTHER" id="PTHR43002">
    <property type="entry name" value="GLYCOGEN DEBRANCHING ENZYME"/>
    <property type="match status" value="1"/>
</dbReference>
<accession>A0A0K8NYU0</accession>
<evidence type="ECO:0000313" key="6">
    <source>
        <dbReference type="Proteomes" id="UP000037660"/>
    </source>
</evidence>
<dbReference type="SUPFAM" id="SSF51445">
    <property type="entry name" value="(Trans)glycosidases"/>
    <property type="match status" value="1"/>
</dbReference>
<dbReference type="NCBIfam" id="TIGR02100">
    <property type="entry name" value="glgX_debranch"/>
    <property type="match status" value="1"/>
</dbReference>
<reference evidence="5 6" key="2">
    <citation type="journal article" date="2016" name="Science">
        <title>A bacterium that degrades and assimilates poly(ethylene terephthalate).</title>
        <authorList>
            <person name="Yoshida S."/>
            <person name="Hiraga K."/>
            <person name="Takehana T."/>
            <person name="Taniguchi I."/>
            <person name="Yamaji H."/>
            <person name="Maeda Y."/>
            <person name="Toyohara K."/>
            <person name="Miyamoto K."/>
            <person name="Kimura Y."/>
            <person name="Oda K."/>
        </authorList>
    </citation>
    <scope>NUCLEOTIDE SEQUENCE [LARGE SCALE GENOMIC DNA]</scope>
    <source>
        <strain evidence="6">NBRC 110686 / TISTR 2288 / 201-F6</strain>
    </source>
</reference>
<dbReference type="Proteomes" id="UP000037660">
    <property type="component" value="Unassembled WGS sequence"/>
</dbReference>
<sequence>MSADGGAAIPRLSPGRPWPLGAHWDGRGVNVAVFSAHATGIELCLFDAQGEHELARLPLPAHTQDVWHGRLEGAGPGLVYGLRARGPWRPDRGHWFNPNKLLLDPCARELVGRFAWDDAHFAADRRHPQHMDPQDNAALALKARVVDERPGAYDWGEDAPPATPLAQTVFYELNLKAFSALNPALPPALRGTYAGLAHPASIAHLRRLGVTAVELLPVHHHVDEERLVKMGLVNHWGYNTLGFFAPDPRFASGAGGRSPRDEFRDMVRALHAAGLEVILDVVYNHTAEGDERGPALSFRGLDNASYYRLYHDAEHRLHHENHTGCGNTLDIRQPRVLQLVMDSLRFWVEQMHVDGFRFDLAPVLGRGDHGFDRHAAFFTAVAQDPVLSRVKMIAEPWDVGPGGYQVGGFPRGWLEWNDHFRDAMRGYWLHMGHGGGPTRGDFAQRLCGSSDLYERRARSPSESVNYVVSHDGFSLRDLVSYAERRNHANGENNRDGHGHNLSFNCGAEGPSDDPAVLALRGRLQRALLATALLAQGTPLLAAGDELGHGQQGNNNPYCQDNPITWIDWAAADSALIDFTARAIALRRRLLPLGDRWYSGLPDRRGLPDIAWLRSDGQSLEGEAWRDPASHVLGCLIGRPGRCESPLLLLVNADTAARRFRLPAGPWTLLLDSTTPDGRAHEPVDGAAEVMLPAHALWLLGSAEAAAALG</sequence>
<dbReference type="SMART" id="SM00642">
    <property type="entry name" value="Aamy"/>
    <property type="match status" value="1"/>
</dbReference>
<dbReference type="Gene3D" id="2.60.40.10">
    <property type="entry name" value="Immunoglobulins"/>
    <property type="match status" value="1"/>
</dbReference>
<dbReference type="InterPro" id="IPR013780">
    <property type="entry name" value="Glyco_hydro_b"/>
</dbReference>
<dbReference type="InterPro" id="IPR044505">
    <property type="entry name" value="GlgX_Isoamylase_N_E_set"/>
</dbReference>
<evidence type="ECO:0000256" key="1">
    <source>
        <dbReference type="ARBA" id="ARBA00008061"/>
    </source>
</evidence>
<dbReference type="CDD" id="cd02856">
    <property type="entry name" value="E_set_GDE_Isoamylase_N"/>
    <property type="match status" value="1"/>
</dbReference>
<dbReference type="SMR" id="A0A0K8NYU0"/>
<reference evidence="6" key="1">
    <citation type="submission" date="2015-07" db="EMBL/GenBank/DDBJ databases">
        <title>Discovery of a poly(ethylene terephthalate assimilation.</title>
        <authorList>
            <person name="Yoshida S."/>
            <person name="Hiraga K."/>
            <person name="Takehana T."/>
            <person name="Taniguchi I."/>
            <person name="Yamaji H."/>
            <person name="Maeda Y."/>
            <person name="Toyohara K."/>
            <person name="Miyamoto K."/>
            <person name="Kimura Y."/>
            <person name="Oda K."/>
        </authorList>
    </citation>
    <scope>NUCLEOTIDE SEQUENCE [LARGE SCALE GENOMIC DNA]</scope>
    <source>
        <strain evidence="6">NBRC 110686 / TISTR 2288 / 201-F6</strain>
    </source>
</reference>
<feature type="domain" description="Glycosyl hydrolase family 13 catalytic" evidence="4">
    <location>
        <begin position="172"/>
        <end position="586"/>
    </location>
</feature>